<dbReference type="EMBL" id="QAYG01000008">
    <property type="protein sequence ID" value="PTW59014.1"/>
    <property type="molecule type" value="Genomic_DNA"/>
</dbReference>
<accession>A0A2T5V5J1</accession>
<keyword evidence="1" id="KW-0808">Transferase</keyword>
<protein>
    <submittedName>
        <fullName evidence="4">Ribosomal protein S18 acetylase RimI-like enzyme</fullName>
    </submittedName>
</protein>
<proteinExistence type="predicted"/>
<dbReference type="Proteomes" id="UP000244081">
    <property type="component" value="Unassembled WGS sequence"/>
</dbReference>
<dbReference type="PANTHER" id="PTHR10545">
    <property type="entry name" value="DIAMINE N-ACETYLTRANSFERASE"/>
    <property type="match status" value="1"/>
</dbReference>
<evidence type="ECO:0000259" key="3">
    <source>
        <dbReference type="PROSITE" id="PS51186"/>
    </source>
</evidence>
<name>A0A2T5V5J1_9HYPH</name>
<keyword evidence="2" id="KW-0012">Acyltransferase</keyword>
<dbReference type="PROSITE" id="PS51186">
    <property type="entry name" value="GNAT"/>
    <property type="match status" value="1"/>
</dbReference>
<dbReference type="AlphaFoldDB" id="A0A2T5V5J1"/>
<reference evidence="4 5" key="1">
    <citation type="submission" date="2018-04" db="EMBL/GenBank/DDBJ databases">
        <title>Genomic Encyclopedia of Archaeal and Bacterial Type Strains, Phase II (KMG-II): from individual species to whole genera.</title>
        <authorList>
            <person name="Goeker M."/>
        </authorList>
    </citation>
    <scope>NUCLEOTIDE SEQUENCE [LARGE SCALE GENOMIC DNA]</scope>
    <source>
        <strain evidence="4 5">DSM 23382</strain>
    </source>
</reference>
<evidence type="ECO:0000256" key="2">
    <source>
        <dbReference type="ARBA" id="ARBA00023315"/>
    </source>
</evidence>
<dbReference type="CDD" id="cd04301">
    <property type="entry name" value="NAT_SF"/>
    <property type="match status" value="1"/>
</dbReference>
<dbReference type="OrthoDB" id="9805924at2"/>
<dbReference type="InterPro" id="IPR016181">
    <property type="entry name" value="Acyl_CoA_acyltransferase"/>
</dbReference>
<sequence length="162" mass="17772">MSGIVIRKVEREDVEKLHWALTQLSKDIDDDHAADADDLLRHGFGEKPAFFALLAEERIDGAVVGALMASPLFSTTNAGAGLYVSDLWVAASKRGTGLGKRLLAAALETGTADWTVRFLELAVYRDNSKARAFYDRLGFSQFTDEIFLTLKGPALDNLRKTP</sequence>
<keyword evidence="5" id="KW-1185">Reference proteome</keyword>
<dbReference type="GO" id="GO:0008080">
    <property type="term" value="F:N-acetyltransferase activity"/>
    <property type="evidence" value="ECO:0007669"/>
    <property type="project" value="UniProtKB-ARBA"/>
</dbReference>
<feature type="domain" description="N-acetyltransferase" evidence="3">
    <location>
        <begin position="4"/>
        <end position="162"/>
    </location>
</feature>
<keyword evidence="4" id="KW-0687">Ribonucleoprotein</keyword>
<dbReference type="GO" id="GO:0005840">
    <property type="term" value="C:ribosome"/>
    <property type="evidence" value="ECO:0007669"/>
    <property type="project" value="UniProtKB-KW"/>
</dbReference>
<keyword evidence="4" id="KW-0689">Ribosomal protein</keyword>
<dbReference type="SUPFAM" id="SSF55729">
    <property type="entry name" value="Acyl-CoA N-acyltransferases (Nat)"/>
    <property type="match status" value="1"/>
</dbReference>
<evidence type="ECO:0000256" key="1">
    <source>
        <dbReference type="ARBA" id="ARBA00022679"/>
    </source>
</evidence>
<evidence type="ECO:0000313" key="4">
    <source>
        <dbReference type="EMBL" id="PTW59014.1"/>
    </source>
</evidence>
<dbReference type="RefSeq" id="WP_107991087.1">
    <property type="nucleotide sequence ID" value="NZ_QAYG01000008.1"/>
</dbReference>
<dbReference type="Pfam" id="PF00583">
    <property type="entry name" value="Acetyltransf_1"/>
    <property type="match status" value="1"/>
</dbReference>
<dbReference type="InterPro" id="IPR000182">
    <property type="entry name" value="GNAT_dom"/>
</dbReference>
<dbReference type="InterPro" id="IPR051016">
    <property type="entry name" value="Diverse_Substrate_AcTransf"/>
</dbReference>
<dbReference type="PANTHER" id="PTHR10545:SF29">
    <property type="entry name" value="GH14572P-RELATED"/>
    <property type="match status" value="1"/>
</dbReference>
<evidence type="ECO:0000313" key="5">
    <source>
        <dbReference type="Proteomes" id="UP000244081"/>
    </source>
</evidence>
<dbReference type="Gene3D" id="3.40.630.30">
    <property type="match status" value="1"/>
</dbReference>
<comment type="caution">
    <text evidence="4">The sequence shown here is derived from an EMBL/GenBank/DDBJ whole genome shotgun (WGS) entry which is preliminary data.</text>
</comment>
<organism evidence="4 5">
    <name type="scientific">Breoghania corrubedonensis</name>
    <dbReference type="NCBI Taxonomy" id="665038"/>
    <lineage>
        <taxon>Bacteria</taxon>
        <taxon>Pseudomonadati</taxon>
        <taxon>Pseudomonadota</taxon>
        <taxon>Alphaproteobacteria</taxon>
        <taxon>Hyphomicrobiales</taxon>
        <taxon>Stappiaceae</taxon>
        <taxon>Breoghania</taxon>
    </lineage>
</organism>
<gene>
    <name evidence="4" type="ORF">C8N35_10849</name>
</gene>